<feature type="transmembrane region" description="Helical" evidence="10">
    <location>
        <begin position="45"/>
        <end position="67"/>
    </location>
</feature>
<keyword evidence="7 10" id="KW-1133">Transmembrane helix</keyword>
<feature type="transmembrane region" description="Helical" evidence="10">
    <location>
        <begin position="273"/>
        <end position="300"/>
    </location>
</feature>
<dbReference type="Proteomes" id="UP000051790">
    <property type="component" value="Unassembled WGS sequence"/>
</dbReference>
<gene>
    <name evidence="11" type="ORF">FD01_GL000438</name>
</gene>
<keyword evidence="6" id="KW-0029">Amino-acid transport</keyword>
<evidence type="ECO:0000256" key="4">
    <source>
        <dbReference type="ARBA" id="ARBA00022448"/>
    </source>
</evidence>
<sequence>MPFGQGRSACVIITMTQNLTIIAILIVAAIVLAVIAYLHRKGTSFTKLVFGSLVVGVVFGIGIQLIWGNTSNITTQTINWLSIIGSGYVALLQTLITPLVAVSLIGAFTRLTDVANLRKIGVTVLATLLITTAIAALLGVLSVFAFHLQGAHFVAGTSADAANLAAIKEHQSALKGVTLPQQIISFFPTNIFADLAGTRATSTIAVVIFSAVTGIAYLGLRKTEPEIAAQVAKGINVLDRLVHGIIKLVLALTPYGIFALITKAAATDSIASIAQLGVFIIAAYVALIAVLIVHTLILLANHINPIRYYKKVWPALIFAFTSRTSAGTLPLNLKIQTESLGINSAIANFAGSFGLTIGQNGCAGVYPAMIATIIAPTVGINVFTPQFILTLVAVVTLASFGSAGVGGGATFSTLMVLGTLNLPVAIMAVIIAIDPIVDMARTAVNVNDSILAGLIAAKATDNLDHKVLDDDENLVANTL</sequence>
<dbReference type="Pfam" id="PF00375">
    <property type="entry name" value="SDF"/>
    <property type="match status" value="1"/>
</dbReference>
<dbReference type="SUPFAM" id="SSF118215">
    <property type="entry name" value="Proton glutamate symport protein"/>
    <property type="match status" value="1"/>
</dbReference>
<evidence type="ECO:0000256" key="7">
    <source>
        <dbReference type="ARBA" id="ARBA00022989"/>
    </source>
</evidence>
<feature type="transmembrane region" description="Helical" evidence="10">
    <location>
        <begin position="200"/>
        <end position="220"/>
    </location>
</feature>
<keyword evidence="4" id="KW-0813">Transport</keyword>
<proteinExistence type="inferred from homology"/>
<evidence type="ECO:0000256" key="8">
    <source>
        <dbReference type="ARBA" id="ARBA00023136"/>
    </source>
</evidence>
<dbReference type="InterPro" id="IPR036458">
    <property type="entry name" value="Na:dicarbo_symporter_sf"/>
</dbReference>
<feature type="transmembrane region" description="Helical" evidence="10">
    <location>
        <begin position="20"/>
        <end position="38"/>
    </location>
</feature>
<evidence type="ECO:0000256" key="10">
    <source>
        <dbReference type="SAM" id="Phobius"/>
    </source>
</evidence>
<dbReference type="PATRIC" id="fig|1423769.4.peg.468"/>
<comment type="subcellular location">
    <subcellularLocation>
        <location evidence="1">Membrane</location>
        <topology evidence="1">Multi-pass membrane protein</topology>
    </subcellularLocation>
</comment>
<dbReference type="AlphaFoldDB" id="A0A0R1QPC7"/>
<evidence type="ECO:0000256" key="1">
    <source>
        <dbReference type="ARBA" id="ARBA00004141"/>
    </source>
</evidence>
<keyword evidence="5 10" id="KW-0812">Transmembrane</keyword>
<dbReference type="PANTHER" id="PTHR42865">
    <property type="entry name" value="PROTON/GLUTAMATE-ASPARTATE SYMPORTER"/>
    <property type="match status" value="1"/>
</dbReference>
<evidence type="ECO:0000313" key="12">
    <source>
        <dbReference type="Proteomes" id="UP000051790"/>
    </source>
</evidence>
<evidence type="ECO:0000256" key="2">
    <source>
        <dbReference type="ARBA" id="ARBA00006148"/>
    </source>
</evidence>
<evidence type="ECO:0000256" key="6">
    <source>
        <dbReference type="ARBA" id="ARBA00022970"/>
    </source>
</evidence>
<evidence type="ECO:0000256" key="5">
    <source>
        <dbReference type="ARBA" id="ARBA00022692"/>
    </source>
</evidence>
<dbReference type="InterPro" id="IPR001991">
    <property type="entry name" value="Na-dicarboxylate_symporter"/>
</dbReference>
<dbReference type="PRINTS" id="PR00173">
    <property type="entry name" value="EDTRNSPORT"/>
</dbReference>
<keyword evidence="8 10" id="KW-0472">Membrane</keyword>
<evidence type="ECO:0000256" key="3">
    <source>
        <dbReference type="ARBA" id="ARBA00022031"/>
    </source>
</evidence>
<feature type="transmembrane region" description="Helical" evidence="10">
    <location>
        <begin position="387"/>
        <end position="405"/>
    </location>
</feature>
<feature type="transmembrane region" description="Helical" evidence="10">
    <location>
        <begin position="411"/>
        <end position="433"/>
    </location>
</feature>
<comment type="caution">
    <text evidence="11">The sequence shown here is derived from an EMBL/GenBank/DDBJ whole genome shotgun (WGS) entry which is preliminary data.</text>
</comment>
<evidence type="ECO:0000256" key="9">
    <source>
        <dbReference type="ARBA" id="ARBA00031293"/>
    </source>
</evidence>
<dbReference type="Gene3D" id="1.10.3860.10">
    <property type="entry name" value="Sodium:dicarboxylate symporter"/>
    <property type="match status" value="1"/>
</dbReference>
<protein>
    <recommendedName>
        <fullName evidence="3">L-cystine uptake protein TcyP</fullName>
    </recommendedName>
    <alternativeName>
        <fullName evidence="9">Transporter of cystine TcyP</fullName>
    </alternativeName>
</protein>
<accession>A0A0R1QPC7</accession>
<dbReference type="GO" id="GO:0015293">
    <property type="term" value="F:symporter activity"/>
    <property type="evidence" value="ECO:0007669"/>
    <property type="project" value="InterPro"/>
</dbReference>
<feature type="transmembrane region" description="Helical" evidence="10">
    <location>
        <begin position="87"/>
        <end position="108"/>
    </location>
</feature>
<organism evidence="11 12">
    <name type="scientific">Lacticaseibacillus manihotivorans DSM 13343 = JCM 12514</name>
    <dbReference type="NCBI Taxonomy" id="1423769"/>
    <lineage>
        <taxon>Bacteria</taxon>
        <taxon>Bacillati</taxon>
        <taxon>Bacillota</taxon>
        <taxon>Bacilli</taxon>
        <taxon>Lactobacillales</taxon>
        <taxon>Lactobacillaceae</taxon>
        <taxon>Lacticaseibacillus</taxon>
    </lineage>
</organism>
<comment type="similarity">
    <text evidence="2">Belongs to the dicarboxylate/amino acid:cation symporter (DAACS) (TC 2.A.23) family.</text>
</comment>
<reference evidence="11 12" key="1">
    <citation type="journal article" date="2015" name="Genome Announc.">
        <title>Expanding the biotechnology potential of lactobacilli through comparative genomics of 213 strains and associated genera.</title>
        <authorList>
            <person name="Sun Z."/>
            <person name="Harris H.M."/>
            <person name="McCann A."/>
            <person name="Guo C."/>
            <person name="Argimon S."/>
            <person name="Zhang W."/>
            <person name="Yang X."/>
            <person name="Jeffery I.B."/>
            <person name="Cooney J.C."/>
            <person name="Kagawa T.F."/>
            <person name="Liu W."/>
            <person name="Song Y."/>
            <person name="Salvetti E."/>
            <person name="Wrobel A."/>
            <person name="Rasinkangas P."/>
            <person name="Parkhill J."/>
            <person name="Rea M.C."/>
            <person name="O'Sullivan O."/>
            <person name="Ritari J."/>
            <person name="Douillard F.P."/>
            <person name="Paul Ross R."/>
            <person name="Yang R."/>
            <person name="Briner A.E."/>
            <person name="Felis G.E."/>
            <person name="de Vos W.M."/>
            <person name="Barrangou R."/>
            <person name="Klaenhammer T.R."/>
            <person name="Caufield P.W."/>
            <person name="Cui Y."/>
            <person name="Zhang H."/>
            <person name="O'Toole P.W."/>
        </authorList>
    </citation>
    <scope>NUCLEOTIDE SEQUENCE [LARGE SCALE GENOMIC DNA]</scope>
    <source>
        <strain evidence="11 12">DSM 13343</strain>
    </source>
</reference>
<dbReference type="EMBL" id="AZEU01000105">
    <property type="protein sequence ID" value="KRL46543.1"/>
    <property type="molecule type" value="Genomic_DNA"/>
</dbReference>
<feature type="transmembrane region" description="Helical" evidence="10">
    <location>
        <begin position="120"/>
        <end position="146"/>
    </location>
</feature>
<dbReference type="GO" id="GO:0015184">
    <property type="term" value="F:L-cystine transmembrane transporter activity"/>
    <property type="evidence" value="ECO:0007669"/>
    <property type="project" value="TreeGrafter"/>
</dbReference>
<dbReference type="GO" id="GO:0005886">
    <property type="term" value="C:plasma membrane"/>
    <property type="evidence" value="ECO:0007669"/>
    <property type="project" value="TreeGrafter"/>
</dbReference>
<keyword evidence="12" id="KW-1185">Reference proteome</keyword>
<evidence type="ECO:0000313" key="11">
    <source>
        <dbReference type="EMBL" id="KRL46543.1"/>
    </source>
</evidence>
<feature type="transmembrane region" description="Helical" evidence="10">
    <location>
        <begin position="241"/>
        <end position="261"/>
    </location>
</feature>
<name>A0A0R1QPC7_9LACO</name>
<dbReference type="PANTHER" id="PTHR42865:SF5">
    <property type="entry name" value="L-CYSTINE TRANSPORTER TCYP"/>
    <property type="match status" value="1"/>
</dbReference>